<proteinExistence type="predicted"/>
<accession>A0ABR1IXD6</accession>
<reference evidence="3 4" key="1">
    <citation type="submission" date="2024-01" db="EMBL/GenBank/DDBJ databases">
        <title>A draft genome for the cacao thread blight pathogen Marasmiellus scandens.</title>
        <authorList>
            <person name="Baruah I.K."/>
            <person name="Leung J."/>
            <person name="Bukari Y."/>
            <person name="Amoako-Attah I."/>
            <person name="Meinhardt L.W."/>
            <person name="Bailey B.A."/>
            <person name="Cohen S.P."/>
        </authorList>
    </citation>
    <scope>NUCLEOTIDE SEQUENCE [LARGE SCALE GENOMIC DNA]</scope>
    <source>
        <strain evidence="3 4">GH-19</strain>
    </source>
</reference>
<keyword evidence="2" id="KW-0732">Signal</keyword>
<feature type="chain" id="PRO_5045279645" evidence="2">
    <location>
        <begin position="21"/>
        <end position="487"/>
    </location>
</feature>
<feature type="region of interest" description="Disordered" evidence="1">
    <location>
        <begin position="455"/>
        <end position="475"/>
    </location>
</feature>
<name>A0ABR1IXD6_9AGAR</name>
<feature type="signal peptide" evidence="2">
    <location>
        <begin position="1"/>
        <end position="20"/>
    </location>
</feature>
<evidence type="ECO:0000256" key="2">
    <source>
        <dbReference type="SAM" id="SignalP"/>
    </source>
</evidence>
<evidence type="ECO:0000313" key="3">
    <source>
        <dbReference type="EMBL" id="KAK7443562.1"/>
    </source>
</evidence>
<evidence type="ECO:0000256" key="1">
    <source>
        <dbReference type="SAM" id="MobiDB-lite"/>
    </source>
</evidence>
<feature type="compositionally biased region" description="Basic and acidic residues" evidence="1">
    <location>
        <begin position="456"/>
        <end position="475"/>
    </location>
</feature>
<keyword evidence="4" id="KW-1185">Reference proteome</keyword>
<comment type="caution">
    <text evidence="3">The sequence shown here is derived from an EMBL/GenBank/DDBJ whole genome shotgun (WGS) entry which is preliminary data.</text>
</comment>
<dbReference type="InterPro" id="IPR018803">
    <property type="entry name" value="Ish1/Msc1-like"/>
</dbReference>
<sequence>MRLSLFLLSFLFLSSPGALGSWFSSDTSYTSWDDTQLKQWLDDHHITSKSTPASKFNHEQLVELVKDNWNSASAWSYDQYTDAQKTFGNLRDSTFDAWDESRLREFLLEQGIVAPKGPREELVLLAKSRYRAYTDAASSFASTASQTVSTAIYGDSKYQATQSLSSIAAQATKEAQRTFDNSKDYIYSTWSDSDLKKYLVQKGVMKSDAQKTREEMLGMMQDSYAKVADPVWQAWSDSFMREWLANHNLIDDRSPIQKTRDEYLDLMKQYYYNVNDRVWDTWSDSELRAWLIEHGVVKSDAEIRREKMLKLVDLARDNYLNAKHTAWDAWSDSQMREWLIEHGYLRSDAQIKRDELVGLMNDKYHAVSDKTAAYLVWPDARLRAYLRERGISENLVPTTRPGLLQEVRIRWVQTQNRSEALYQSIREIVNSNIEVAEDKLHQLWELMSGQYTGAKKRTEEGYEKGAKEFEEKKEEAYKKAEKAKAEL</sequence>
<dbReference type="Pfam" id="PF10281">
    <property type="entry name" value="Ish1"/>
    <property type="match status" value="6"/>
</dbReference>
<evidence type="ECO:0000313" key="4">
    <source>
        <dbReference type="Proteomes" id="UP001498398"/>
    </source>
</evidence>
<dbReference type="Proteomes" id="UP001498398">
    <property type="component" value="Unassembled WGS sequence"/>
</dbReference>
<protein>
    <submittedName>
        <fullName evidence="3">Uncharacterized protein</fullName>
    </submittedName>
</protein>
<organism evidence="3 4">
    <name type="scientific">Marasmiellus scandens</name>
    <dbReference type="NCBI Taxonomy" id="2682957"/>
    <lineage>
        <taxon>Eukaryota</taxon>
        <taxon>Fungi</taxon>
        <taxon>Dikarya</taxon>
        <taxon>Basidiomycota</taxon>
        <taxon>Agaricomycotina</taxon>
        <taxon>Agaricomycetes</taxon>
        <taxon>Agaricomycetidae</taxon>
        <taxon>Agaricales</taxon>
        <taxon>Marasmiineae</taxon>
        <taxon>Omphalotaceae</taxon>
        <taxon>Marasmiellus</taxon>
    </lineage>
</organism>
<gene>
    <name evidence="3" type="ORF">VKT23_015735</name>
</gene>
<dbReference type="EMBL" id="JBANRG010000054">
    <property type="protein sequence ID" value="KAK7443562.1"/>
    <property type="molecule type" value="Genomic_DNA"/>
</dbReference>